<proteinExistence type="inferred from homology"/>
<dbReference type="InterPro" id="IPR034164">
    <property type="entry name" value="Pepsin-like_dom"/>
</dbReference>
<dbReference type="AlphaFoldDB" id="A0A1R2B0I7"/>
<dbReference type="OrthoDB" id="771136at2759"/>
<dbReference type="PROSITE" id="PS51767">
    <property type="entry name" value="PEPTIDASE_A1"/>
    <property type="match status" value="1"/>
</dbReference>
<feature type="domain" description="Peptidase A1" evidence="3">
    <location>
        <begin position="46"/>
        <end position="334"/>
    </location>
</feature>
<organism evidence="4 5">
    <name type="scientific">Stentor coeruleus</name>
    <dbReference type="NCBI Taxonomy" id="5963"/>
    <lineage>
        <taxon>Eukaryota</taxon>
        <taxon>Sar</taxon>
        <taxon>Alveolata</taxon>
        <taxon>Ciliophora</taxon>
        <taxon>Postciliodesmatophora</taxon>
        <taxon>Heterotrichea</taxon>
        <taxon>Heterotrichida</taxon>
        <taxon>Stentoridae</taxon>
        <taxon>Stentor</taxon>
    </lineage>
</organism>
<dbReference type="PANTHER" id="PTHR47966">
    <property type="entry name" value="BETA-SITE APP-CLEAVING ENZYME, ISOFORM A-RELATED"/>
    <property type="match status" value="1"/>
</dbReference>
<evidence type="ECO:0000256" key="1">
    <source>
        <dbReference type="ARBA" id="ARBA00007447"/>
    </source>
</evidence>
<evidence type="ECO:0000313" key="5">
    <source>
        <dbReference type="Proteomes" id="UP000187209"/>
    </source>
</evidence>
<dbReference type="Proteomes" id="UP000187209">
    <property type="component" value="Unassembled WGS sequence"/>
</dbReference>
<dbReference type="GO" id="GO:0004190">
    <property type="term" value="F:aspartic-type endopeptidase activity"/>
    <property type="evidence" value="ECO:0007669"/>
    <property type="project" value="InterPro"/>
</dbReference>
<dbReference type="InterPro" id="IPR001461">
    <property type="entry name" value="Aspartic_peptidase_A1"/>
</dbReference>
<dbReference type="PANTHER" id="PTHR47966:SF74">
    <property type="entry name" value="AGR407CP"/>
    <property type="match status" value="1"/>
</dbReference>
<keyword evidence="2" id="KW-0812">Transmembrane</keyword>
<evidence type="ECO:0000313" key="4">
    <source>
        <dbReference type="EMBL" id="OMJ70257.1"/>
    </source>
</evidence>
<evidence type="ECO:0000259" key="3">
    <source>
        <dbReference type="PROSITE" id="PS51767"/>
    </source>
</evidence>
<dbReference type="Pfam" id="PF00026">
    <property type="entry name" value="Asp"/>
    <property type="match status" value="1"/>
</dbReference>
<gene>
    <name evidence="4" type="ORF">SteCoe_31804</name>
</gene>
<dbReference type="InterPro" id="IPR021109">
    <property type="entry name" value="Peptidase_aspartic_dom_sf"/>
</dbReference>
<dbReference type="CDD" id="cd05471">
    <property type="entry name" value="pepsin_like"/>
    <property type="match status" value="1"/>
</dbReference>
<evidence type="ECO:0000256" key="2">
    <source>
        <dbReference type="SAM" id="Phobius"/>
    </source>
</evidence>
<name>A0A1R2B0I7_9CILI</name>
<sequence length="376" mass="43084">MTSASFSLFKGETDRKPITLKLANLRRNSKLQGRFYVTEVTDKESLLVDFSVGNPQVQYSMQISQSHSVFAIPLANKASNQGYNISSSTSQKNLTSGYYFHNTSGFLTVEHVSFLNLSTNNQEIFLGDFSNQSNYVYGYFGLGNKLSITNSFIRNLYIEGSISEPIYSLNIKDMEFSLGNSSAGVYSRHKYLDFNTNDDWAFQTIGIEIFGDTYEFIQDNNVACLRVEDYFIRGPNKILEKILSRIGDNQTCYNENENYFCRCNNDYTEKYPYIHFMAEEFALFISPSSYVIFDEGLCQIMIAKSNTDEWVLGRPFFNEFFAVFNIEEQKVSLYTFVLPVAKYSIFFFIGLGSTFGLVILLYAKLKNQDDYRLISG</sequence>
<comment type="caution">
    <text evidence="4">The sequence shown here is derived from an EMBL/GenBank/DDBJ whole genome shotgun (WGS) entry which is preliminary data.</text>
</comment>
<dbReference type="SUPFAM" id="SSF50630">
    <property type="entry name" value="Acid proteases"/>
    <property type="match status" value="1"/>
</dbReference>
<accession>A0A1R2B0I7</accession>
<keyword evidence="2" id="KW-1133">Transmembrane helix</keyword>
<protein>
    <recommendedName>
        <fullName evidence="3">Peptidase A1 domain-containing protein</fullName>
    </recommendedName>
</protein>
<dbReference type="EMBL" id="MPUH01001106">
    <property type="protein sequence ID" value="OMJ70257.1"/>
    <property type="molecule type" value="Genomic_DNA"/>
</dbReference>
<dbReference type="InterPro" id="IPR033121">
    <property type="entry name" value="PEPTIDASE_A1"/>
</dbReference>
<comment type="similarity">
    <text evidence="1">Belongs to the peptidase A1 family.</text>
</comment>
<dbReference type="GO" id="GO:0006508">
    <property type="term" value="P:proteolysis"/>
    <property type="evidence" value="ECO:0007669"/>
    <property type="project" value="InterPro"/>
</dbReference>
<feature type="transmembrane region" description="Helical" evidence="2">
    <location>
        <begin position="343"/>
        <end position="363"/>
    </location>
</feature>
<keyword evidence="5" id="KW-1185">Reference proteome</keyword>
<keyword evidence="2" id="KW-0472">Membrane</keyword>
<reference evidence="4 5" key="1">
    <citation type="submission" date="2016-11" db="EMBL/GenBank/DDBJ databases">
        <title>The macronuclear genome of Stentor coeruleus: a giant cell with tiny introns.</title>
        <authorList>
            <person name="Slabodnick M."/>
            <person name="Ruby J.G."/>
            <person name="Reiff S.B."/>
            <person name="Swart E.C."/>
            <person name="Gosai S."/>
            <person name="Prabakaran S."/>
            <person name="Witkowska E."/>
            <person name="Larue G.E."/>
            <person name="Fisher S."/>
            <person name="Freeman R.M."/>
            <person name="Gunawardena J."/>
            <person name="Chu W."/>
            <person name="Stover N.A."/>
            <person name="Gregory B.D."/>
            <person name="Nowacki M."/>
            <person name="Derisi J."/>
            <person name="Roy S.W."/>
            <person name="Marshall W.F."/>
            <person name="Sood P."/>
        </authorList>
    </citation>
    <scope>NUCLEOTIDE SEQUENCE [LARGE SCALE GENOMIC DNA]</scope>
    <source>
        <strain evidence="4">WM001</strain>
    </source>
</reference>
<dbReference type="Gene3D" id="2.40.70.10">
    <property type="entry name" value="Acid Proteases"/>
    <property type="match status" value="2"/>
</dbReference>